<keyword evidence="6" id="KW-1185">Reference proteome</keyword>
<dbReference type="EMBL" id="JBHMAA010000008">
    <property type="protein sequence ID" value="MFB9948330.1"/>
    <property type="molecule type" value="Genomic_DNA"/>
</dbReference>
<dbReference type="RefSeq" id="WP_377257510.1">
    <property type="nucleotide sequence ID" value="NZ_JBHMAA010000008.1"/>
</dbReference>
<evidence type="ECO:0000256" key="1">
    <source>
        <dbReference type="ARBA" id="ARBA00004418"/>
    </source>
</evidence>
<dbReference type="SMART" id="SM00062">
    <property type="entry name" value="PBPb"/>
    <property type="match status" value="1"/>
</dbReference>
<evidence type="ECO:0000313" key="6">
    <source>
        <dbReference type="Proteomes" id="UP001589692"/>
    </source>
</evidence>
<reference evidence="5 6" key="1">
    <citation type="submission" date="2024-09" db="EMBL/GenBank/DDBJ databases">
        <authorList>
            <person name="Sun Q."/>
            <person name="Mori K."/>
        </authorList>
    </citation>
    <scope>NUCLEOTIDE SEQUENCE [LARGE SCALE GENOMIC DNA]</scope>
    <source>
        <strain evidence="5 6">TBRC 4938</strain>
    </source>
</reference>
<dbReference type="Pfam" id="PF00497">
    <property type="entry name" value="SBP_bac_3"/>
    <property type="match status" value="1"/>
</dbReference>
<keyword evidence="2 3" id="KW-0732">Signal</keyword>
<gene>
    <name evidence="5" type="ORF">ACFFP0_05685</name>
</gene>
<evidence type="ECO:0000256" key="3">
    <source>
        <dbReference type="SAM" id="SignalP"/>
    </source>
</evidence>
<organism evidence="5 6">
    <name type="scientific">Rhizobium puerariae</name>
    <dbReference type="NCBI Taxonomy" id="1585791"/>
    <lineage>
        <taxon>Bacteria</taxon>
        <taxon>Pseudomonadati</taxon>
        <taxon>Pseudomonadota</taxon>
        <taxon>Alphaproteobacteria</taxon>
        <taxon>Hyphomicrobiales</taxon>
        <taxon>Rhizobiaceae</taxon>
        <taxon>Rhizobium/Agrobacterium group</taxon>
        <taxon>Rhizobium</taxon>
    </lineage>
</organism>
<dbReference type="Proteomes" id="UP001589692">
    <property type="component" value="Unassembled WGS sequence"/>
</dbReference>
<comment type="caution">
    <text evidence="5">The sequence shown here is derived from an EMBL/GenBank/DDBJ whole genome shotgun (WGS) entry which is preliminary data.</text>
</comment>
<feature type="domain" description="Solute-binding protein family 3/N-terminal" evidence="4">
    <location>
        <begin position="66"/>
        <end position="294"/>
    </location>
</feature>
<sequence>MLIPMKAFRRTIAAYIAFALAPLLVAGAAGAEPLVDLTKQTQLQPGFEKNQEVHSLLPEAIRKAGEINVALAVGIAPVNFPGEKPGEVRGLTADLVTGLEQVLGIKFKTTIFPNTASQLLALESGQVDLTVSTNGDTLERQKSFTFVDYILSTNSIVVAKGNPLGIAKALDVCGKVYGEVKGSFSVYGTFEKVCKGAGLPTPTLSSFDDAPSMMLSLASGRVNAYAGSTFNTIYQQSQGVPVEDVPLPEAGELLLGMTVARNDQPIADAVNAALQVLVKNGYYKQALEHWGLGAYAIQPGVNLAAK</sequence>
<dbReference type="PANTHER" id="PTHR35936:SF17">
    <property type="entry name" value="ARGININE-BINDING EXTRACELLULAR PROTEIN ARTP"/>
    <property type="match status" value="1"/>
</dbReference>
<dbReference type="Gene3D" id="3.40.190.10">
    <property type="entry name" value="Periplasmic binding protein-like II"/>
    <property type="match status" value="2"/>
</dbReference>
<feature type="chain" id="PRO_5046594368" evidence="3">
    <location>
        <begin position="32"/>
        <end position="306"/>
    </location>
</feature>
<protein>
    <submittedName>
        <fullName evidence="5">Transporter substrate-binding domain-containing protein</fullName>
    </submittedName>
</protein>
<feature type="signal peptide" evidence="3">
    <location>
        <begin position="1"/>
        <end position="31"/>
    </location>
</feature>
<name>A0ABV6ACH7_9HYPH</name>
<accession>A0ABV6ACH7</accession>
<dbReference type="SUPFAM" id="SSF53850">
    <property type="entry name" value="Periplasmic binding protein-like II"/>
    <property type="match status" value="1"/>
</dbReference>
<evidence type="ECO:0000259" key="4">
    <source>
        <dbReference type="SMART" id="SM00062"/>
    </source>
</evidence>
<dbReference type="PANTHER" id="PTHR35936">
    <property type="entry name" value="MEMBRANE-BOUND LYTIC MUREIN TRANSGLYCOSYLASE F"/>
    <property type="match status" value="1"/>
</dbReference>
<comment type="subcellular location">
    <subcellularLocation>
        <location evidence="1">Periplasm</location>
    </subcellularLocation>
</comment>
<proteinExistence type="predicted"/>
<evidence type="ECO:0000313" key="5">
    <source>
        <dbReference type="EMBL" id="MFB9948330.1"/>
    </source>
</evidence>
<evidence type="ECO:0000256" key="2">
    <source>
        <dbReference type="ARBA" id="ARBA00022729"/>
    </source>
</evidence>
<dbReference type="InterPro" id="IPR001638">
    <property type="entry name" value="Solute-binding_3/MltF_N"/>
</dbReference>